<gene>
    <name evidence="2" type="ORF">HPB48_022465</name>
</gene>
<evidence type="ECO:0000313" key="3">
    <source>
        <dbReference type="Proteomes" id="UP000821853"/>
    </source>
</evidence>
<feature type="compositionally biased region" description="Basic and acidic residues" evidence="1">
    <location>
        <begin position="189"/>
        <end position="204"/>
    </location>
</feature>
<feature type="compositionally biased region" description="Polar residues" evidence="1">
    <location>
        <begin position="106"/>
        <end position="128"/>
    </location>
</feature>
<evidence type="ECO:0000313" key="2">
    <source>
        <dbReference type="EMBL" id="KAH9364507.1"/>
    </source>
</evidence>
<comment type="caution">
    <text evidence="2">The sequence shown here is derived from an EMBL/GenBank/DDBJ whole genome shotgun (WGS) entry which is preliminary data.</text>
</comment>
<dbReference type="AlphaFoldDB" id="A0A9J6FNQ2"/>
<dbReference type="VEuPathDB" id="VectorBase:HLOH_046922"/>
<keyword evidence="3" id="KW-1185">Reference proteome</keyword>
<proteinExistence type="predicted"/>
<sequence length="204" mass="22442">MSQLENVGAVVKVSCSSRCQWYAELRTRSGRLQHALRSLASTYAADNTAYYVDAAKDRARPNYYTAVVIAASDGTIRTAGSFKATDSHHAEELAIALDVERYSATQEQRSSALRTTQQAPVRPASSTGRAKPANTRALSLGILHTWDRSPRRGGSVTGTRRLTAQREDLLTARRTPANTRTAIGTANCEPERANQHHWRRTETS</sequence>
<feature type="compositionally biased region" description="Low complexity" evidence="1">
    <location>
        <begin position="172"/>
        <end position="182"/>
    </location>
</feature>
<name>A0A9J6FNQ2_HAELO</name>
<dbReference type="Proteomes" id="UP000821853">
    <property type="component" value="Chromosome 10"/>
</dbReference>
<feature type="region of interest" description="Disordered" evidence="1">
    <location>
        <begin position="106"/>
        <end position="204"/>
    </location>
</feature>
<dbReference type="EMBL" id="JABSTR010000002">
    <property type="protein sequence ID" value="KAH9364507.1"/>
    <property type="molecule type" value="Genomic_DNA"/>
</dbReference>
<protein>
    <submittedName>
        <fullName evidence="2">Uncharacterized protein</fullName>
    </submittedName>
</protein>
<organism evidence="2 3">
    <name type="scientific">Haemaphysalis longicornis</name>
    <name type="common">Bush tick</name>
    <dbReference type="NCBI Taxonomy" id="44386"/>
    <lineage>
        <taxon>Eukaryota</taxon>
        <taxon>Metazoa</taxon>
        <taxon>Ecdysozoa</taxon>
        <taxon>Arthropoda</taxon>
        <taxon>Chelicerata</taxon>
        <taxon>Arachnida</taxon>
        <taxon>Acari</taxon>
        <taxon>Parasitiformes</taxon>
        <taxon>Ixodida</taxon>
        <taxon>Ixodoidea</taxon>
        <taxon>Ixodidae</taxon>
        <taxon>Haemaphysalinae</taxon>
        <taxon>Haemaphysalis</taxon>
    </lineage>
</organism>
<evidence type="ECO:0000256" key="1">
    <source>
        <dbReference type="SAM" id="MobiDB-lite"/>
    </source>
</evidence>
<accession>A0A9J6FNQ2</accession>
<reference evidence="2 3" key="1">
    <citation type="journal article" date="2020" name="Cell">
        <title>Large-Scale Comparative Analyses of Tick Genomes Elucidate Their Genetic Diversity and Vector Capacities.</title>
        <authorList>
            <consortium name="Tick Genome and Microbiome Consortium (TIGMIC)"/>
            <person name="Jia N."/>
            <person name="Wang J."/>
            <person name="Shi W."/>
            <person name="Du L."/>
            <person name="Sun Y."/>
            <person name="Zhan W."/>
            <person name="Jiang J.F."/>
            <person name="Wang Q."/>
            <person name="Zhang B."/>
            <person name="Ji P."/>
            <person name="Bell-Sakyi L."/>
            <person name="Cui X.M."/>
            <person name="Yuan T.T."/>
            <person name="Jiang B.G."/>
            <person name="Yang W.F."/>
            <person name="Lam T.T."/>
            <person name="Chang Q.C."/>
            <person name="Ding S.J."/>
            <person name="Wang X.J."/>
            <person name="Zhu J.G."/>
            <person name="Ruan X.D."/>
            <person name="Zhao L."/>
            <person name="Wei J.T."/>
            <person name="Ye R.Z."/>
            <person name="Que T.C."/>
            <person name="Du C.H."/>
            <person name="Zhou Y.H."/>
            <person name="Cheng J.X."/>
            <person name="Dai P.F."/>
            <person name="Guo W.B."/>
            <person name="Han X.H."/>
            <person name="Huang E.J."/>
            <person name="Li L.F."/>
            <person name="Wei W."/>
            <person name="Gao Y.C."/>
            <person name="Liu J.Z."/>
            <person name="Shao H.Z."/>
            <person name="Wang X."/>
            <person name="Wang C.C."/>
            <person name="Yang T.C."/>
            <person name="Huo Q.B."/>
            <person name="Li W."/>
            <person name="Chen H.Y."/>
            <person name="Chen S.E."/>
            <person name="Zhou L.G."/>
            <person name="Ni X.B."/>
            <person name="Tian J.H."/>
            <person name="Sheng Y."/>
            <person name="Liu T."/>
            <person name="Pan Y.S."/>
            <person name="Xia L.Y."/>
            <person name="Li J."/>
            <person name="Zhao F."/>
            <person name="Cao W.C."/>
        </authorList>
    </citation>
    <scope>NUCLEOTIDE SEQUENCE [LARGE SCALE GENOMIC DNA]</scope>
    <source>
        <strain evidence="2">HaeL-2018</strain>
    </source>
</reference>